<comment type="caution">
    <text evidence="2">The sequence shown here is derived from an EMBL/GenBank/DDBJ whole genome shotgun (WGS) entry which is preliminary data.</text>
</comment>
<feature type="compositionally biased region" description="Pro residues" evidence="1">
    <location>
        <begin position="1"/>
        <end position="13"/>
    </location>
</feature>
<dbReference type="AlphaFoldDB" id="A0A428PSF9"/>
<gene>
    <name evidence="2" type="ORF">CEP54_009087</name>
</gene>
<evidence type="ECO:0000313" key="3">
    <source>
        <dbReference type="Proteomes" id="UP000288168"/>
    </source>
</evidence>
<accession>A0A428PSF9</accession>
<evidence type="ECO:0000313" key="2">
    <source>
        <dbReference type="EMBL" id="RSL56022.1"/>
    </source>
</evidence>
<protein>
    <submittedName>
        <fullName evidence="2">Uncharacterized protein</fullName>
    </submittedName>
</protein>
<name>A0A428PSF9_9HYPO</name>
<keyword evidence="3" id="KW-1185">Reference proteome</keyword>
<reference evidence="2 3" key="1">
    <citation type="submission" date="2017-06" db="EMBL/GenBank/DDBJ databases">
        <title>Comparative genomic analysis of Ambrosia Fusariam Clade fungi.</title>
        <authorList>
            <person name="Stajich J.E."/>
            <person name="Carrillo J."/>
            <person name="Kijimoto T."/>
            <person name="Eskalen A."/>
            <person name="O'Donnell K."/>
            <person name="Kasson M."/>
        </authorList>
    </citation>
    <scope>NUCLEOTIDE SEQUENCE [LARGE SCALE GENOMIC DNA]</scope>
    <source>
        <strain evidence="2 3">NRRL62584</strain>
    </source>
</reference>
<feature type="region of interest" description="Disordered" evidence="1">
    <location>
        <begin position="1"/>
        <end position="20"/>
    </location>
</feature>
<sequence>MGQVPVPLPPKSAQPPRYNDPLLQPTPISILFLHLEPRLLLTSIFLPLPGTPAPPHLVQHSHILLCTSAAPDPLCPDS</sequence>
<proteinExistence type="predicted"/>
<dbReference type="Proteomes" id="UP000288168">
    <property type="component" value="Unassembled WGS sequence"/>
</dbReference>
<dbReference type="EMBL" id="NKCI01000096">
    <property type="protein sequence ID" value="RSL56022.1"/>
    <property type="molecule type" value="Genomic_DNA"/>
</dbReference>
<organism evidence="2 3">
    <name type="scientific">Fusarium duplospermum</name>
    <dbReference type="NCBI Taxonomy" id="1325734"/>
    <lineage>
        <taxon>Eukaryota</taxon>
        <taxon>Fungi</taxon>
        <taxon>Dikarya</taxon>
        <taxon>Ascomycota</taxon>
        <taxon>Pezizomycotina</taxon>
        <taxon>Sordariomycetes</taxon>
        <taxon>Hypocreomycetidae</taxon>
        <taxon>Hypocreales</taxon>
        <taxon>Nectriaceae</taxon>
        <taxon>Fusarium</taxon>
        <taxon>Fusarium solani species complex</taxon>
    </lineage>
</organism>
<evidence type="ECO:0000256" key="1">
    <source>
        <dbReference type="SAM" id="MobiDB-lite"/>
    </source>
</evidence>